<evidence type="ECO:0000313" key="12">
    <source>
        <dbReference type="EMBL" id="PVU96048.1"/>
    </source>
</evidence>
<evidence type="ECO:0000256" key="9">
    <source>
        <dbReference type="ARBA" id="ARBA00023175"/>
    </source>
</evidence>
<keyword evidence="4" id="KW-0963">Cytoplasm</keyword>
<evidence type="ECO:0000256" key="10">
    <source>
        <dbReference type="ARBA" id="ARBA00023212"/>
    </source>
</evidence>
<evidence type="ECO:0000313" key="13">
    <source>
        <dbReference type="Proteomes" id="UP000245383"/>
    </source>
</evidence>
<evidence type="ECO:0000256" key="8">
    <source>
        <dbReference type="ARBA" id="ARBA00023017"/>
    </source>
</evidence>
<dbReference type="GO" id="GO:0005868">
    <property type="term" value="C:cytoplasmic dynein complex"/>
    <property type="evidence" value="ECO:0007669"/>
    <property type="project" value="InterPro"/>
</dbReference>
<feature type="region of interest" description="Disordered" evidence="11">
    <location>
        <begin position="568"/>
        <end position="623"/>
    </location>
</feature>
<dbReference type="SUPFAM" id="SSF52540">
    <property type="entry name" value="P-loop containing nucleoside triphosphate hydrolases"/>
    <property type="match status" value="1"/>
</dbReference>
<dbReference type="STRING" id="133385.A0A2T9YUP1"/>
<dbReference type="GO" id="GO:0005524">
    <property type="term" value="F:ATP binding"/>
    <property type="evidence" value="ECO:0007669"/>
    <property type="project" value="UniProtKB-KW"/>
</dbReference>
<dbReference type="GO" id="GO:0035974">
    <property type="term" value="C:meiotic spindle pole body"/>
    <property type="evidence" value="ECO:0007669"/>
    <property type="project" value="TreeGrafter"/>
</dbReference>
<dbReference type="InterPro" id="IPR008467">
    <property type="entry name" value="Dynein1_light_intermed_chain"/>
</dbReference>
<dbReference type="GO" id="GO:0000226">
    <property type="term" value="P:microtubule cytoskeleton organization"/>
    <property type="evidence" value="ECO:0007669"/>
    <property type="project" value="TreeGrafter"/>
</dbReference>
<evidence type="ECO:0000256" key="11">
    <source>
        <dbReference type="SAM" id="MobiDB-lite"/>
    </source>
</evidence>
<keyword evidence="6" id="KW-0547">Nucleotide-binding</keyword>
<proteinExistence type="inferred from homology"/>
<dbReference type="InterPro" id="IPR022780">
    <property type="entry name" value="Dynein_light_int_chain"/>
</dbReference>
<dbReference type="Gene3D" id="3.40.50.300">
    <property type="entry name" value="P-loop containing nucleotide triphosphate hydrolases"/>
    <property type="match status" value="1"/>
</dbReference>
<feature type="compositionally biased region" description="Polar residues" evidence="11">
    <location>
        <begin position="740"/>
        <end position="764"/>
    </location>
</feature>
<organism evidence="12 13">
    <name type="scientific">Smittium simulii</name>
    <dbReference type="NCBI Taxonomy" id="133385"/>
    <lineage>
        <taxon>Eukaryota</taxon>
        <taxon>Fungi</taxon>
        <taxon>Fungi incertae sedis</taxon>
        <taxon>Zoopagomycota</taxon>
        <taxon>Kickxellomycotina</taxon>
        <taxon>Harpellomycetes</taxon>
        <taxon>Harpellales</taxon>
        <taxon>Legeriomycetaceae</taxon>
        <taxon>Smittium</taxon>
    </lineage>
</organism>
<evidence type="ECO:0000256" key="1">
    <source>
        <dbReference type="ARBA" id="ARBA00004245"/>
    </source>
</evidence>
<dbReference type="OrthoDB" id="27603at2759"/>
<comment type="similarity">
    <text evidence="2">Belongs to the dynein light intermediate chain family.</text>
</comment>
<evidence type="ECO:0000256" key="2">
    <source>
        <dbReference type="ARBA" id="ARBA00006831"/>
    </source>
</evidence>
<keyword evidence="13" id="KW-1185">Reference proteome</keyword>
<accession>A0A2T9YUP1</accession>
<dbReference type="PANTHER" id="PTHR12688">
    <property type="entry name" value="DYNEIN LIGHT INTERMEDIATE CHAIN"/>
    <property type="match status" value="1"/>
</dbReference>
<evidence type="ECO:0000256" key="5">
    <source>
        <dbReference type="ARBA" id="ARBA00022701"/>
    </source>
</evidence>
<feature type="compositionally biased region" description="Polar residues" evidence="11">
    <location>
        <begin position="568"/>
        <end position="579"/>
    </location>
</feature>
<dbReference type="PANTHER" id="PTHR12688:SF0">
    <property type="entry name" value="DYNEIN LIGHT INTERMEDIATE CHAIN"/>
    <property type="match status" value="1"/>
</dbReference>
<evidence type="ECO:0000256" key="3">
    <source>
        <dbReference type="ARBA" id="ARBA00022448"/>
    </source>
</evidence>
<sequence>MVSVATAQPIPINSFTDSKVSDIWQKVLCDSQTKKTIKPKNLLILGDEDCGKSTIVANLFRSASRPAFGNDLERKSNVNPSDELVNFNQTEEARLLIEASKSDIGLSYIPLDIKDEENEDTISRIGVYQIDSDLAGDRELLKNTFDYNKYSETAALIVLDWSNPARFVKALYRWFNVLSEIVDNIKSTPQGNAKYILESDQLENYFQTYKEPIENNIDENGFSFANAALHSNILLPLEAGTLESNLGIPIIIVCTKSDQMAQLERDQKLNDEDFDYIQQILRSICLHYGAALFYTSLSQPSTYDGLYHYIVHRLLSKKPLTVHANNDISNDNADAHDDLDMGTKDIQMKARAELEDKESRNLEALLTLPNYPFRLAAQVIDRDLVRVPSGWDTRAKIQFLRDGFNVEKVQKVWSFDILKYKKYVHKLLELYANPASNLRYNLDRIINTAQEFSEEALKENKEYKDYLKENEQQDKSISLNNLFLNTINSGYLSGSTKYEYNTLEKMKSMGNDIGVSFENENEFFQRLYEEQCAHPDLSDYSENPSRRTRTLAHLSNIPASFDITQSRYENSENSLSTAQEPIEADKMKIEEGSSDKNVLFNDYTSSKSQTPNLEQDRESSNNLQHKNLYNMEGRELLNERWGQNTEQRQQRSISMNVKSGESNTDGIRTVSLTTGVDRLGIYQQNEIMEQPETSNETGEANDNNSDSGIEKEETRQKALTNFFVGLLNKKKAPVAAASNGAPNSSITESSTTSKLESQDQEANM</sequence>
<feature type="compositionally biased region" description="Polar residues" evidence="11">
    <location>
        <begin position="602"/>
        <end position="613"/>
    </location>
</feature>
<dbReference type="AlphaFoldDB" id="A0A2T9YUP1"/>
<dbReference type="Proteomes" id="UP000245383">
    <property type="component" value="Unassembled WGS sequence"/>
</dbReference>
<comment type="caution">
    <text evidence="12">The sequence shown here is derived from an EMBL/GenBank/DDBJ whole genome shotgun (WGS) entry which is preliminary data.</text>
</comment>
<gene>
    <name evidence="12" type="ORF">BB561_001426</name>
</gene>
<keyword evidence="5" id="KW-0493">Microtubule</keyword>
<evidence type="ECO:0008006" key="14">
    <source>
        <dbReference type="Google" id="ProtNLM"/>
    </source>
</evidence>
<keyword evidence="3" id="KW-0813">Transport</keyword>
<feature type="region of interest" description="Disordered" evidence="11">
    <location>
        <begin position="688"/>
        <end position="714"/>
    </location>
</feature>
<evidence type="ECO:0000256" key="4">
    <source>
        <dbReference type="ARBA" id="ARBA00022490"/>
    </source>
</evidence>
<feature type="region of interest" description="Disordered" evidence="11">
    <location>
        <begin position="642"/>
        <end position="666"/>
    </location>
</feature>
<name>A0A2T9YUP1_9FUNG</name>
<dbReference type="InterPro" id="IPR027417">
    <property type="entry name" value="P-loop_NTPase"/>
</dbReference>
<reference evidence="12 13" key="1">
    <citation type="journal article" date="2018" name="MBio">
        <title>Comparative Genomics Reveals the Core Gene Toolbox for the Fungus-Insect Symbiosis.</title>
        <authorList>
            <person name="Wang Y."/>
            <person name="Stata M."/>
            <person name="Wang W."/>
            <person name="Stajich J.E."/>
            <person name="White M.M."/>
            <person name="Moncalvo J.M."/>
        </authorList>
    </citation>
    <scope>NUCLEOTIDE SEQUENCE [LARGE SCALE GENOMIC DNA]</scope>
    <source>
        <strain evidence="12 13">SWE-8-4</strain>
    </source>
</reference>
<dbReference type="GO" id="GO:0005874">
    <property type="term" value="C:microtubule"/>
    <property type="evidence" value="ECO:0007669"/>
    <property type="project" value="UniProtKB-KW"/>
</dbReference>
<protein>
    <recommendedName>
        <fullName evidence="14">Dynein light intermediate chain</fullName>
    </recommendedName>
</protein>
<dbReference type="GO" id="GO:0007018">
    <property type="term" value="P:microtubule-based movement"/>
    <property type="evidence" value="ECO:0007669"/>
    <property type="project" value="InterPro"/>
</dbReference>
<evidence type="ECO:0000256" key="7">
    <source>
        <dbReference type="ARBA" id="ARBA00022840"/>
    </source>
</evidence>
<dbReference type="EMBL" id="MBFR01000042">
    <property type="protein sequence ID" value="PVU96048.1"/>
    <property type="molecule type" value="Genomic_DNA"/>
</dbReference>
<keyword evidence="8" id="KW-0243">Dynein</keyword>
<keyword evidence="9" id="KW-0505">Motor protein</keyword>
<evidence type="ECO:0000256" key="6">
    <source>
        <dbReference type="ARBA" id="ARBA00022741"/>
    </source>
</evidence>
<keyword evidence="7" id="KW-0067">ATP-binding</keyword>
<feature type="region of interest" description="Disordered" evidence="11">
    <location>
        <begin position="733"/>
        <end position="764"/>
    </location>
</feature>
<feature type="compositionally biased region" description="Basic and acidic residues" evidence="11">
    <location>
        <begin position="583"/>
        <end position="594"/>
    </location>
</feature>
<comment type="subcellular location">
    <subcellularLocation>
        <location evidence="1">Cytoplasm</location>
        <location evidence="1">Cytoskeleton</location>
    </subcellularLocation>
</comment>
<dbReference type="Pfam" id="PF05783">
    <property type="entry name" value="DLIC"/>
    <property type="match status" value="3"/>
</dbReference>
<dbReference type="GO" id="GO:0045504">
    <property type="term" value="F:dynein heavy chain binding"/>
    <property type="evidence" value="ECO:0007669"/>
    <property type="project" value="TreeGrafter"/>
</dbReference>
<feature type="compositionally biased region" description="Polar residues" evidence="11">
    <location>
        <begin position="688"/>
        <end position="707"/>
    </location>
</feature>
<keyword evidence="10" id="KW-0206">Cytoskeleton</keyword>